<proteinExistence type="inferred from homology"/>
<dbReference type="PROSITE" id="PS51257">
    <property type="entry name" value="PROKAR_LIPOPROTEIN"/>
    <property type="match status" value="1"/>
</dbReference>
<protein>
    <recommendedName>
        <fullName evidence="6">Lipoprotein</fullName>
    </recommendedName>
</protein>
<comment type="similarity">
    <text evidence="6">Belongs to the nlpA lipoprotein family.</text>
</comment>
<feature type="chain" id="PRO_5014847106" description="Lipoprotein" evidence="8">
    <location>
        <begin position="24"/>
        <end position="283"/>
    </location>
</feature>
<keyword evidence="4" id="KW-0564">Palmitate</keyword>
<evidence type="ECO:0000256" key="2">
    <source>
        <dbReference type="ARBA" id="ARBA00022729"/>
    </source>
</evidence>
<dbReference type="Gene3D" id="3.40.190.10">
    <property type="entry name" value="Periplasmic binding protein-like II"/>
    <property type="match status" value="2"/>
</dbReference>
<gene>
    <name evidence="9" type="ORF">CJ192_09040</name>
</gene>
<dbReference type="GO" id="GO:0016020">
    <property type="term" value="C:membrane"/>
    <property type="evidence" value="ECO:0007669"/>
    <property type="project" value="UniProtKB-SubCell"/>
</dbReference>
<dbReference type="PIRSF" id="PIRSF002854">
    <property type="entry name" value="MetQ"/>
    <property type="match status" value="1"/>
</dbReference>
<evidence type="ECO:0000256" key="8">
    <source>
        <dbReference type="SAM" id="SignalP"/>
    </source>
</evidence>
<evidence type="ECO:0000313" key="9">
    <source>
        <dbReference type="EMBL" id="PMC80760.1"/>
    </source>
</evidence>
<sequence length="283" mass="31623">MKKLGKIALGLALLVGFSSCANKDNKKEANSNSNTKEKQTIKIGVVGEYNDVLNEVSKRYEEKTGNKVELVVFSDYNQPNEALESGDIDLNAYQHKKYLEEYNKDHKTDLVSIGNTMLAPLGIYSKKYKSLDEVKDNDEVVIPNDASNGARALFLLQDAGLIKVNGKKGDSITVTDVKENPKNLKITEVDASQTARNLDSAAIAVVNDTFALDSKIATEYPALKFEDSKPTDDNPYVNIIVAKKDRKDDKFLNDFVKNYYQTDQTEKDYKKFTGGAWIPAWEK</sequence>
<dbReference type="PANTHER" id="PTHR30429:SF1">
    <property type="entry name" value="D-METHIONINE-BINDING LIPOPROTEIN METQ-RELATED"/>
    <property type="match status" value="1"/>
</dbReference>
<keyword evidence="2 8" id="KW-0732">Signal</keyword>
<dbReference type="InterPro" id="IPR004872">
    <property type="entry name" value="Lipoprotein_NlpA"/>
</dbReference>
<dbReference type="EMBL" id="PNHP01000008">
    <property type="protein sequence ID" value="PMC80760.1"/>
    <property type="molecule type" value="Genomic_DNA"/>
</dbReference>
<evidence type="ECO:0000256" key="1">
    <source>
        <dbReference type="ARBA" id="ARBA00004635"/>
    </source>
</evidence>
<evidence type="ECO:0000313" key="10">
    <source>
        <dbReference type="Proteomes" id="UP000235658"/>
    </source>
</evidence>
<evidence type="ECO:0000256" key="6">
    <source>
        <dbReference type="PIRNR" id="PIRNR002854"/>
    </source>
</evidence>
<dbReference type="RefSeq" id="WP_102198521.1">
    <property type="nucleotide sequence ID" value="NZ_PNHP01000008.1"/>
</dbReference>
<comment type="caution">
    <text evidence="9">The sequence shown here is derived from an EMBL/GenBank/DDBJ whole genome shotgun (WGS) entry which is preliminary data.</text>
</comment>
<feature type="lipid moiety-binding region" description="S-diacylglycerol cysteine" evidence="7">
    <location>
        <position position="20"/>
    </location>
</feature>
<keyword evidence="5 6" id="KW-0449">Lipoprotein</keyword>
<evidence type="ECO:0000256" key="7">
    <source>
        <dbReference type="PIRSR" id="PIRSR002854-1"/>
    </source>
</evidence>
<dbReference type="Proteomes" id="UP000235658">
    <property type="component" value="Unassembled WGS sequence"/>
</dbReference>
<organism evidence="9 10">
    <name type="scientific">Anaerococcus hydrogenalis</name>
    <dbReference type="NCBI Taxonomy" id="33029"/>
    <lineage>
        <taxon>Bacteria</taxon>
        <taxon>Bacillati</taxon>
        <taxon>Bacillota</taxon>
        <taxon>Tissierellia</taxon>
        <taxon>Tissierellales</taxon>
        <taxon>Peptoniphilaceae</taxon>
        <taxon>Anaerococcus</taxon>
    </lineage>
</organism>
<dbReference type="SUPFAM" id="SSF53850">
    <property type="entry name" value="Periplasmic binding protein-like II"/>
    <property type="match status" value="1"/>
</dbReference>
<dbReference type="Pfam" id="PF03180">
    <property type="entry name" value="Lipoprotein_9"/>
    <property type="match status" value="1"/>
</dbReference>
<evidence type="ECO:0000256" key="4">
    <source>
        <dbReference type="ARBA" id="ARBA00023139"/>
    </source>
</evidence>
<reference evidence="9 10" key="1">
    <citation type="submission" date="2017-09" db="EMBL/GenBank/DDBJ databases">
        <title>Bacterial strain isolated from the female urinary microbiota.</title>
        <authorList>
            <person name="Thomas-White K."/>
            <person name="Kumar N."/>
            <person name="Forster S."/>
            <person name="Putonti C."/>
            <person name="Lawley T."/>
            <person name="Wolfe A.J."/>
        </authorList>
    </citation>
    <scope>NUCLEOTIDE SEQUENCE [LARGE SCALE GENOMIC DNA]</scope>
    <source>
        <strain evidence="9 10">UMB0204</strain>
    </source>
</reference>
<comment type="subcellular location">
    <subcellularLocation>
        <location evidence="1">Membrane</location>
        <topology evidence="1">Lipid-anchor</topology>
    </subcellularLocation>
</comment>
<keyword evidence="3" id="KW-0472">Membrane</keyword>
<evidence type="ECO:0000256" key="5">
    <source>
        <dbReference type="ARBA" id="ARBA00023288"/>
    </source>
</evidence>
<name>A0A2N6UGP3_9FIRM</name>
<evidence type="ECO:0000256" key="3">
    <source>
        <dbReference type="ARBA" id="ARBA00023136"/>
    </source>
</evidence>
<dbReference type="GeneID" id="84579329"/>
<dbReference type="PANTHER" id="PTHR30429">
    <property type="entry name" value="D-METHIONINE-BINDING LIPOPROTEIN METQ"/>
    <property type="match status" value="1"/>
</dbReference>
<feature type="signal peptide" evidence="8">
    <location>
        <begin position="1"/>
        <end position="23"/>
    </location>
</feature>
<dbReference type="AlphaFoldDB" id="A0A2N6UGP3"/>
<accession>A0A2N6UGP3</accession>